<dbReference type="OrthoDB" id="9800174at2"/>
<dbReference type="Pfam" id="PF02806">
    <property type="entry name" value="Alpha-amylase_C"/>
    <property type="match status" value="1"/>
</dbReference>
<dbReference type="UniPathway" id="UPA00164"/>
<dbReference type="PANTHER" id="PTHR43651:SF3">
    <property type="entry name" value="1,4-ALPHA-GLUCAN-BRANCHING ENZYME"/>
    <property type="match status" value="1"/>
</dbReference>
<dbReference type="Gene3D" id="2.60.40.10">
    <property type="entry name" value="Immunoglobulins"/>
    <property type="match status" value="1"/>
</dbReference>
<protein>
    <recommendedName>
        <fullName evidence="10">1,4-alpha-glucan branching enzyme GlgB</fullName>
        <ecNumber evidence="10">2.4.1.18</ecNumber>
    </recommendedName>
    <alternativeName>
        <fullName evidence="10">1,4-alpha-D-glucan:1,4-alpha-D-glucan 6-glucosyl-transferase</fullName>
    </alternativeName>
    <alternativeName>
        <fullName evidence="10">Alpha-(1-&gt;4)-glucan branching enzyme</fullName>
    </alternativeName>
    <alternativeName>
        <fullName evidence="10">Glycogen branching enzyme</fullName>
        <shortName evidence="10">BE</shortName>
    </alternativeName>
</protein>
<evidence type="ECO:0000256" key="4">
    <source>
        <dbReference type="ARBA" id="ARBA00009000"/>
    </source>
</evidence>
<dbReference type="GO" id="GO:0005978">
    <property type="term" value="P:glycogen biosynthetic process"/>
    <property type="evidence" value="ECO:0007669"/>
    <property type="project" value="UniProtKB-UniRule"/>
</dbReference>
<dbReference type="InterPro" id="IPR013780">
    <property type="entry name" value="Glyco_hydro_b"/>
</dbReference>
<dbReference type="NCBIfam" id="NF008967">
    <property type="entry name" value="PRK12313.1"/>
    <property type="match status" value="1"/>
</dbReference>
<evidence type="ECO:0000313" key="13">
    <source>
        <dbReference type="EMBL" id="EGW21788.1"/>
    </source>
</evidence>
<dbReference type="InterPro" id="IPR014756">
    <property type="entry name" value="Ig_E-set"/>
</dbReference>
<evidence type="ECO:0000256" key="8">
    <source>
        <dbReference type="ARBA" id="ARBA00023056"/>
    </source>
</evidence>
<feature type="active site" description="Nucleophile" evidence="10 11">
    <location>
        <position position="323"/>
    </location>
</feature>
<dbReference type="EMBL" id="JH109152">
    <property type="protein sequence ID" value="EGW21788.1"/>
    <property type="molecule type" value="Genomic_DNA"/>
</dbReference>
<dbReference type="GO" id="GO:0003844">
    <property type="term" value="F:1,4-alpha-glucan branching enzyme activity"/>
    <property type="evidence" value="ECO:0007669"/>
    <property type="project" value="UniProtKB-UniRule"/>
</dbReference>
<comment type="pathway">
    <text evidence="3 10">Glycan biosynthesis; glycogen biosynthesis.</text>
</comment>
<dbReference type="FunFam" id="2.60.40.1180:FF:000002">
    <property type="entry name" value="1,4-alpha-glucan branching enzyme GlgB"/>
    <property type="match status" value="1"/>
</dbReference>
<evidence type="ECO:0000256" key="2">
    <source>
        <dbReference type="ARBA" id="ARBA00002953"/>
    </source>
</evidence>
<dbReference type="InterPro" id="IPR004193">
    <property type="entry name" value="Glyco_hydro_13_N"/>
</dbReference>
<dbReference type="InterPro" id="IPR044143">
    <property type="entry name" value="GlgB_N_E_set_prok"/>
</dbReference>
<dbReference type="GO" id="GO:0004553">
    <property type="term" value="F:hydrolase activity, hydrolyzing O-glycosyl compounds"/>
    <property type="evidence" value="ECO:0007669"/>
    <property type="project" value="InterPro"/>
</dbReference>
<evidence type="ECO:0000256" key="10">
    <source>
        <dbReference type="HAMAP-Rule" id="MF_00685"/>
    </source>
</evidence>
<evidence type="ECO:0000256" key="9">
    <source>
        <dbReference type="ARBA" id="ARBA00023277"/>
    </source>
</evidence>
<dbReference type="InterPro" id="IPR017853">
    <property type="entry name" value="GH"/>
</dbReference>
<dbReference type="SUPFAM" id="SSF51011">
    <property type="entry name" value="Glycosyl hydrolase domain"/>
    <property type="match status" value="1"/>
</dbReference>
<dbReference type="Proteomes" id="UP000004664">
    <property type="component" value="Unassembled WGS sequence"/>
</dbReference>
<dbReference type="HAMAP" id="MF_00685">
    <property type="entry name" value="GlgB"/>
    <property type="match status" value="1"/>
</dbReference>
<dbReference type="InterPro" id="IPR006048">
    <property type="entry name" value="A-amylase/branching_C"/>
</dbReference>
<comment type="subunit">
    <text evidence="10">Monomer.</text>
</comment>
<evidence type="ECO:0000259" key="12">
    <source>
        <dbReference type="SMART" id="SM00642"/>
    </source>
</evidence>
<dbReference type="STRING" id="697282.Mettu_0571"/>
<dbReference type="AlphaFoldDB" id="G3IVQ1"/>
<evidence type="ECO:0000256" key="6">
    <source>
        <dbReference type="ARBA" id="ARBA00022676"/>
    </source>
</evidence>
<dbReference type="PANTHER" id="PTHR43651">
    <property type="entry name" value="1,4-ALPHA-GLUCAN-BRANCHING ENZYME"/>
    <property type="match status" value="1"/>
</dbReference>
<dbReference type="PIRSF" id="PIRSF000463">
    <property type="entry name" value="GlgB"/>
    <property type="match status" value="1"/>
</dbReference>
<evidence type="ECO:0000256" key="1">
    <source>
        <dbReference type="ARBA" id="ARBA00000826"/>
    </source>
</evidence>
<comment type="function">
    <text evidence="2 10">Catalyzes the formation of the alpha-1,6-glucosidic linkages in glycogen by scission of a 1,4-alpha-linked oligosaccharide from growing alpha-1,4-glucan chains and the subsequent attachment of the oligosaccharide to the alpha-1,6 position.</text>
</comment>
<dbReference type="InterPro" id="IPR006047">
    <property type="entry name" value="GH13_cat_dom"/>
</dbReference>
<dbReference type="FunFam" id="3.20.20.80:FF:000003">
    <property type="entry name" value="1,4-alpha-glucan branching enzyme GlgB"/>
    <property type="match status" value="1"/>
</dbReference>
<proteinExistence type="inferred from homology"/>
<feature type="active site" description="Proton donor" evidence="10 11">
    <location>
        <position position="376"/>
    </location>
</feature>
<dbReference type="GO" id="GO:0005829">
    <property type="term" value="C:cytosol"/>
    <property type="evidence" value="ECO:0007669"/>
    <property type="project" value="TreeGrafter"/>
</dbReference>
<keyword evidence="5 10" id="KW-0321">Glycogen metabolism</keyword>
<evidence type="ECO:0000256" key="5">
    <source>
        <dbReference type="ARBA" id="ARBA00022600"/>
    </source>
</evidence>
<dbReference type="Pfam" id="PF00128">
    <property type="entry name" value="Alpha-amylase"/>
    <property type="match status" value="1"/>
</dbReference>
<dbReference type="SUPFAM" id="SSF51445">
    <property type="entry name" value="(Trans)glycosidases"/>
    <property type="match status" value="1"/>
</dbReference>
<comment type="similarity">
    <text evidence="4 10">Belongs to the glycosyl hydrolase 13 family. GlgB subfamily.</text>
</comment>
<evidence type="ECO:0000256" key="3">
    <source>
        <dbReference type="ARBA" id="ARBA00004964"/>
    </source>
</evidence>
<dbReference type="RefSeq" id="WP_006889763.1">
    <property type="nucleotide sequence ID" value="NZ_JH109152.1"/>
</dbReference>
<comment type="catalytic activity">
    <reaction evidence="1 10">
        <text>Transfers a segment of a (1-&gt;4)-alpha-D-glucan chain to a primary hydroxy group in a similar glucan chain.</text>
        <dbReference type="EC" id="2.4.1.18"/>
    </reaction>
</comment>
<keyword evidence="7 10" id="KW-0808">Transferase</keyword>
<dbReference type="InterPro" id="IPR037439">
    <property type="entry name" value="Branching_enzy"/>
</dbReference>
<dbReference type="FunFam" id="2.60.40.10:FF:000169">
    <property type="entry name" value="1,4-alpha-glucan branching enzyme GlgB"/>
    <property type="match status" value="1"/>
</dbReference>
<sequence>MSTTTNLPVEAVFHASQLTDLDIYLFKQGSDFRLYEKLGSHGITVDGVKGTHFAVWAPNASAVSVIGDFNHWDAALNALHLRDDESGIWEGFIAEVTVGAIYKYRIVSRDGKIADKGDPFAFCSEMPPLTASRVWELDYAWNDADWMAQRGEKNRLNAPCSIYEVHLGSWRRVQEDGNRSLTYRELAEWLPRYIADLNFTHVEFMPLTEHPFYGSWGYQTVGYFAPTARYGTPQDFMFLVDTLHQHGIGVIMDWVPSHFPSDAHGLGYFDGTHLFEHADPRQGFQPEWHSSIFNYGRHEVRAFLTSSALFWLDKYHIDGLRLDAVASMLYLDYGRKEGEWISNRNGSRENLDAITFLRNLNEAIYRDYPDTQTFAEESTAWPMVSRPGNVGGLGFGLKWNMGWMHDTLGYFSEDPLNRKYHHAQIIFSIWYAFSENFVLPLSHDEVVYGKGSLIGKMPGDEWQQFANLRLLYGYMWGHPGKKLLFMGCEFGQKREWQHDEDLEWEVLQYPMHSGLRRWVEDLNRFYRSEAALYQQDFNRDGFQWMDCNYAEKSVVSFVRRGYNPDDTLLVVCNFTPVVRENYLVGVPSGGYWQEVLNSDTELYGGSGVGNFGGVEAGPVSAGEMFHSLMLRLPPLGVLFFKQGSGS</sequence>
<dbReference type="eggNOG" id="COG0296">
    <property type="taxonomic scope" value="Bacteria"/>
</dbReference>
<dbReference type="InterPro" id="IPR013783">
    <property type="entry name" value="Ig-like_fold"/>
</dbReference>
<dbReference type="GO" id="GO:0043169">
    <property type="term" value="F:cation binding"/>
    <property type="evidence" value="ECO:0007669"/>
    <property type="project" value="InterPro"/>
</dbReference>
<dbReference type="SUPFAM" id="SSF81296">
    <property type="entry name" value="E set domains"/>
    <property type="match status" value="1"/>
</dbReference>
<dbReference type="CDD" id="cd11322">
    <property type="entry name" value="AmyAc_Glg_BE"/>
    <property type="match status" value="1"/>
</dbReference>
<keyword evidence="6 10" id="KW-0328">Glycosyltransferase</keyword>
<dbReference type="Gene3D" id="3.20.20.80">
    <property type="entry name" value="Glycosidases"/>
    <property type="match status" value="1"/>
</dbReference>
<feature type="domain" description="Glycosyl hydrolase family 13 catalytic" evidence="12">
    <location>
        <begin position="164"/>
        <end position="543"/>
    </location>
</feature>
<dbReference type="NCBIfam" id="TIGR01515">
    <property type="entry name" value="branching_enzym"/>
    <property type="match status" value="1"/>
</dbReference>
<reference evidence="13 14" key="1">
    <citation type="submission" date="2011-06" db="EMBL/GenBank/DDBJ databases">
        <title>Genomic sequence of Methylobacter tundripaludum SV96.</title>
        <authorList>
            <consortium name="US DOE Joint Genome Institute"/>
            <person name="Lucas S."/>
            <person name="Han J."/>
            <person name="Lapidus A."/>
            <person name="Cheng J.-F."/>
            <person name="Goodwin L."/>
            <person name="Pitluck S."/>
            <person name="Held B."/>
            <person name="Detter J.C."/>
            <person name="Han C."/>
            <person name="Tapia R."/>
            <person name="Land M."/>
            <person name="Hauser L."/>
            <person name="Kyrpides N."/>
            <person name="Ivanova N."/>
            <person name="Ovchinnikova G."/>
            <person name="Pagani I."/>
            <person name="Klotz M.G."/>
            <person name="Dispirito A.A."/>
            <person name="Murrell J.C."/>
            <person name="Dunfield P."/>
            <person name="Kalyuzhnaya M.G."/>
            <person name="Svenning M."/>
            <person name="Trotsenko Y.A."/>
            <person name="Stein L.Y."/>
            <person name="Woyke T."/>
        </authorList>
    </citation>
    <scope>NUCLEOTIDE SEQUENCE [LARGE SCALE GENOMIC DNA]</scope>
    <source>
        <strain evidence="14">ATCC BAA-1195 / DSM 17260 / SV96</strain>
    </source>
</reference>
<keyword evidence="8 10" id="KW-0320">Glycogen biosynthesis</keyword>
<dbReference type="EC" id="2.4.1.18" evidence="10"/>
<organism evidence="13 14">
    <name type="scientific">Methylobacter tundripaludum (strain ATCC BAA-1195 / DSM 17260 / SV96)</name>
    <dbReference type="NCBI Taxonomy" id="697282"/>
    <lineage>
        <taxon>Bacteria</taxon>
        <taxon>Pseudomonadati</taxon>
        <taxon>Pseudomonadota</taxon>
        <taxon>Gammaproteobacteria</taxon>
        <taxon>Methylococcales</taxon>
        <taxon>Methylococcaceae</taxon>
        <taxon>Methylobacter</taxon>
    </lineage>
</organism>
<name>G3IVQ1_METTV</name>
<evidence type="ECO:0000256" key="7">
    <source>
        <dbReference type="ARBA" id="ARBA00022679"/>
    </source>
</evidence>
<dbReference type="Gene3D" id="2.60.40.1180">
    <property type="entry name" value="Golgi alpha-mannosidase II"/>
    <property type="match status" value="1"/>
</dbReference>
<keyword evidence="9 10" id="KW-0119">Carbohydrate metabolism</keyword>
<evidence type="ECO:0000256" key="11">
    <source>
        <dbReference type="PIRSR" id="PIRSR000463-1"/>
    </source>
</evidence>
<accession>G3IVQ1</accession>
<keyword evidence="14" id="KW-1185">Reference proteome</keyword>
<gene>
    <name evidence="10" type="primary">glgB</name>
    <name evidence="13" type="ORF">Mettu_0571</name>
</gene>
<dbReference type="Pfam" id="PF02922">
    <property type="entry name" value="CBM_48"/>
    <property type="match status" value="1"/>
</dbReference>
<dbReference type="CDD" id="cd02855">
    <property type="entry name" value="E_set_GBE_prok_N"/>
    <property type="match status" value="1"/>
</dbReference>
<dbReference type="HOGENOM" id="CLU_004245_3_2_6"/>
<dbReference type="SMART" id="SM00642">
    <property type="entry name" value="Aamy"/>
    <property type="match status" value="1"/>
</dbReference>
<dbReference type="InterPro" id="IPR006407">
    <property type="entry name" value="GlgB"/>
</dbReference>
<dbReference type="NCBIfam" id="NF003811">
    <property type="entry name" value="PRK05402.1"/>
    <property type="match status" value="1"/>
</dbReference>
<evidence type="ECO:0000313" key="14">
    <source>
        <dbReference type="Proteomes" id="UP000004664"/>
    </source>
</evidence>